<organism evidence="1 2">
    <name type="scientific">Acinetobacter soli NIPH 2899</name>
    <dbReference type="NCBI Taxonomy" id="1217677"/>
    <lineage>
        <taxon>Bacteria</taxon>
        <taxon>Pseudomonadati</taxon>
        <taxon>Pseudomonadota</taxon>
        <taxon>Gammaproteobacteria</taxon>
        <taxon>Moraxellales</taxon>
        <taxon>Moraxellaceae</taxon>
        <taxon>Acinetobacter</taxon>
    </lineage>
</organism>
<sequence length="48" mass="5581">MLFNELKIVIELIELGSFTLFKSFTESKVVAQVFYKILVSEICIKIVR</sequence>
<dbReference type="Proteomes" id="UP000018433">
    <property type="component" value="Unassembled WGS sequence"/>
</dbReference>
<proteinExistence type="predicted"/>
<gene>
    <name evidence="1" type="ORF">F950_00121</name>
</gene>
<comment type="caution">
    <text evidence="1">The sequence shown here is derived from an EMBL/GenBank/DDBJ whole genome shotgun (WGS) entry which is preliminary data.</text>
</comment>
<name>A0ABN0K243_9GAMM</name>
<reference evidence="1 2" key="1">
    <citation type="submission" date="2013-02" db="EMBL/GenBank/DDBJ databases">
        <title>The Genome Sequence of Acinetobacter soli NIPH 2899.</title>
        <authorList>
            <consortium name="The Broad Institute Genome Sequencing Platform"/>
            <consortium name="The Broad Institute Genome Sequencing Center for Infectious Disease"/>
            <person name="Cerqueira G."/>
            <person name="Feldgarden M."/>
            <person name="Courvalin P."/>
            <person name="Perichon B."/>
            <person name="Grillot-Courvalin C."/>
            <person name="Clermont D."/>
            <person name="Rocha E."/>
            <person name="Yoon E.-J."/>
            <person name="Nemec A."/>
            <person name="Walker B."/>
            <person name="Young S.K."/>
            <person name="Zeng Q."/>
            <person name="Gargeya S."/>
            <person name="Fitzgerald M."/>
            <person name="Haas B."/>
            <person name="Abouelleil A."/>
            <person name="Alvarado L."/>
            <person name="Arachchi H.M."/>
            <person name="Berlin A.M."/>
            <person name="Chapman S.B."/>
            <person name="Dewar J."/>
            <person name="Goldberg J."/>
            <person name="Griggs A."/>
            <person name="Gujja S."/>
            <person name="Hansen M."/>
            <person name="Howarth C."/>
            <person name="Imamovic A."/>
            <person name="Larimer J."/>
            <person name="McCowan C."/>
            <person name="Murphy C."/>
            <person name="Neiman D."/>
            <person name="Pearson M."/>
            <person name="Priest M."/>
            <person name="Roberts A."/>
            <person name="Saif S."/>
            <person name="Shea T."/>
            <person name="Sisk P."/>
            <person name="Sykes S."/>
            <person name="Wortman J."/>
            <person name="Nusbaum C."/>
            <person name="Birren B."/>
        </authorList>
    </citation>
    <scope>NUCLEOTIDE SEQUENCE [LARGE SCALE GENOMIC DNA]</scope>
    <source>
        <strain evidence="1 2">NIPH 2899</strain>
    </source>
</reference>
<evidence type="ECO:0000313" key="1">
    <source>
        <dbReference type="EMBL" id="ENV61946.1"/>
    </source>
</evidence>
<evidence type="ECO:0000313" key="2">
    <source>
        <dbReference type="Proteomes" id="UP000018433"/>
    </source>
</evidence>
<dbReference type="EMBL" id="APPV01000005">
    <property type="protein sequence ID" value="ENV61946.1"/>
    <property type="molecule type" value="Genomic_DNA"/>
</dbReference>
<keyword evidence="2" id="KW-1185">Reference proteome</keyword>
<protein>
    <submittedName>
        <fullName evidence="1">Uncharacterized protein</fullName>
    </submittedName>
</protein>
<accession>A0ABN0K243</accession>